<dbReference type="Gene3D" id="3.90.180.10">
    <property type="entry name" value="Medium-chain alcohol dehydrogenases, catalytic domain"/>
    <property type="match status" value="1"/>
</dbReference>
<dbReference type="OrthoDB" id="6503696at2759"/>
<keyword evidence="2" id="KW-0596">Phosphopantetheine</keyword>
<dbReference type="Pfam" id="PF00975">
    <property type="entry name" value="Thioesterase"/>
    <property type="match status" value="1"/>
</dbReference>
<proteinExistence type="predicted"/>
<name>A0A8X6HNW6_TRICU</name>
<evidence type="ECO:0000256" key="6">
    <source>
        <dbReference type="ARBA" id="ARBA00022832"/>
    </source>
</evidence>
<keyword evidence="6" id="KW-0276">Fatty acid metabolism</keyword>
<evidence type="ECO:0000256" key="11">
    <source>
        <dbReference type="ARBA" id="ARBA00023268"/>
    </source>
</evidence>
<dbReference type="GO" id="GO:0016491">
    <property type="term" value="F:oxidoreductase activity"/>
    <property type="evidence" value="ECO:0007669"/>
    <property type="project" value="UniProtKB-KW"/>
</dbReference>
<keyword evidence="11" id="KW-0511">Multifunctional enzyme</keyword>
<sequence length="1371" mass="153576">MTLELLGKNKDEISSILKGSQFADHVSLTNYLESQNDNHVLLKSLCTIMDTMRVGDFTGQMENHVNNYLLQRDLDVLSETLLQENPFKGVLDVVLECTLAKKLKVAEISNCSLPLSAKINEVLQTNGLSINYSIAHSNLDILDQSCLSSGNIDVFSWDNDTPISFKDIDLFLMKYLNCSKEDHERILRNASATIKDGGFFFILQKTRLVPAEMFLSTVGNEIVPVISESDLEQTFKKQKLRVICKKTDSLTSTLYLLRKLPAVSYQDSVIPIVEGKYEKWVPELKEKIIEVNSQPMYPKRIWLVSEGTNCSGIIGLVNCLRQEPAGSSIRCLFISEGNSTLPKFRPDIPFYQEIMENDLTMNVFKTNSWGTYRHFKMSEATENIETDHTYLNIQTRGNLSSLVWIDSPLKYVTQFSDSLLCYVYYAPLNFKDLMLATGKLSQSDTATDNWSPGLEYAGRLDNGHRIMGFVSSRGLATTVAVDPNLMWDVPDDWTLEEASTVPVAYATSYYALVMRGRLQKGERVLIHSGSGGVGQAAIAIALHYGCEVFTSVGTHEKREFLKKRFPLLQDRNFCNSRDLSFEKHILNETNGEGVDVILNSLAEEKLKASLSCIAQNGRFLEIGKYDFSNNSIMGMEVFLKNISFQGILLDVLFENKNSNLDVKKEIVQLIYDGISNGVVRPLSFIIFDYKEAENAFRFMASGKHIGKVILKIRSEEPEIKATPKPISMLAVPRISFNSEHSYIIIGGLGGFGLELCQWMVERGAKNIILTSRSGIRTGYQRLCMKRWEKEGMNIVICTENAAYMNDAKQLLQKAAAIKPIGGIFNLALVLRDAFMENQTVRSFEDVCKSKVSSTMNLDALSRDLCPYLQWFVCFSSISCGRGNAGQSNYGYANSVMERICEQRTREGLPGLAIQWGPIGDVGILQETVGSDVVIGGTISQSIRSCLSVLDKFLQQKHPVVLSCVPYLPAETSSTKTSKPNILSAVGKIFGIADISSTNPDLSLLELGMDSLLEVELRHLLEREYDLTIGISEMRKLTIKDLKELEGSEEDNIETSHNSEATKDIPNKNVLNIEEVPLYFNTQDNSQLIPKDTIVRLNSVKSGIPLFMVHPIEGTVGMLCSLAQLLPVPVFGIQYTAEAPEDSIEQVAAWYWAHIKKINVGNMICLVGYSLGSVLIFEMALQAENQPQQYPEIQNIFFLDGSPAILRIYSQKYNSSGVKREVDILFSFIMVLGVEINALKFKEELTSLSSSTERIKFTAHKLKTFHSNMTVEDLQIAFDLFHKKLEMTIKYSPKCKLRQDVILIKAEHSFSVTGNISETFDLEQDCNGNITVHTMKGSHKSFIEGDSAKDLAVILNDINSSEKFSDMYLSKM</sequence>
<evidence type="ECO:0000313" key="13">
    <source>
        <dbReference type="EMBL" id="GFR26748.1"/>
    </source>
</evidence>
<dbReference type="GO" id="GO:0016297">
    <property type="term" value="F:fatty acyl-[ACP] hydrolase activity"/>
    <property type="evidence" value="ECO:0007669"/>
    <property type="project" value="UniProtKB-EC"/>
</dbReference>
<dbReference type="GO" id="GO:0004312">
    <property type="term" value="F:fatty acid synthase activity"/>
    <property type="evidence" value="ECO:0007669"/>
    <property type="project" value="TreeGrafter"/>
</dbReference>
<dbReference type="Pfam" id="PF08659">
    <property type="entry name" value="KR"/>
    <property type="match status" value="1"/>
</dbReference>
<dbReference type="EMBL" id="BMAO01018878">
    <property type="protein sequence ID" value="GFR26748.1"/>
    <property type="molecule type" value="Genomic_DNA"/>
</dbReference>
<evidence type="ECO:0000256" key="8">
    <source>
        <dbReference type="ARBA" id="ARBA00023002"/>
    </source>
</evidence>
<dbReference type="InterPro" id="IPR013149">
    <property type="entry name" value="ADH-like_C"/>
</dbReference>
<reference evidence="13" key="1">
    <citation type="submission" date="2020-07" db="EMBL/GenBank/DDBJ databases">
        <title>Multicomponent nature underlies the extraordinary mechanical properties of spider dragline silk.</title>
        <authorList>
            <person name="Kono N."/>
            <person name="Nakamura H."/>
            <person name="Mori M."/>
            <person name="Yoshida Y."/>
            <person name="Ohtoshi R."/>
            <person name="Malay A.D."/>
            <person name="Moran D.A.P."/>
            <person name="Tomita M."/>
            <person name="Numata K."/>
            <person name="Arakawa K."/>
        </authorList>
    </citation>
    <scope>NUCLEOTIDE SEQUENCE</scope>
</reference>
<dbReference type="InterPro" id="IPR057326">
    <property type="entry name" value="KR_dom"/>
</dbReference>
<protein>
    <recommendedName>
        <fullName evidence="1">oleoyl-[acyl-carrier-protein] hydrolase</fullName>
        <ecNumber evidence="1">3.1.2.14</ecNumber>
    </recommendedName>
</protein>
<dbReference type="Gene3D" id="3.40.50.720">
    <property type="entry name" value="NAD(P)-binding Rossmann-like Domain"/>
    <property type="match status" value="1"/>
</dbReference>
<accession>A0A8X6HNW6</accession>
<dbReference type="Gene3D" id="3.40.50.1820">
    <property type="entry name" value="alpha/beta hydrolase"/>
    <property type="match status" value="1"/>
</dbReference>
<evidence type="ECO:0000256" key="4">
    <source>
        <dbReference type="ARBA" id="ARBA00022553"/>
    </source>
</evidence>
<dbReference type="GO" id="GO:0031177">
    <property type="term" value="F:phosphopantetheine binding"/>
    <property type="evidence" value="ECO:0007669"/>
    <property type="project" value="InterPro"/>
</dbReference>
<evidence type="ECO:0000256" key="9">
    <source>
        <dbReference type="ARBA" id="ARBA00023098"/>
    </source>
</evidence>
<dbReference type="InterPro" id="IPR020843">
    <property type="entry name" value="ER"/>
</dbReference>
<keyword evidence="4" id="KW-0597">Phosphoprotein</keyword>
<gene>
    <name evidence="13" type="primary">Fasn</name>
    <name evidence="13" type="ORF">TNCT_106981</name>
</gene>
<dbReference type="PANTHER" id="PTHR43775:SF7">
    <property type="entry name" value="FATTY ACID SYNTHASE"/>
    <property type="match status" value="1"/>
</dbReference>
<dbReference type="CDD" id="cd05195">
    <property type="entry name" value="enoyl_red"/>
    <property type="match status" value="1"/>
</dbReference>
<evidence type="ECO:0000256" key="7">
    <source>
        <dbReference type="ARBA" id="ARBA00022857"/>
    </source>
</evidence>
<dbReference type="FunFam" id="3.40.50.720:FF:000209">
    <property type="entry name" value="Polyketide synthase Pks12"/>
    <property type="match status" value="1"/>
</dbReference>
<evidence type="ECO:0000313" key="14">
    <source>
        <dbReference type="Proteomes" id="UP000887116"/>
    </source>
</evidence>
<dbReference type="PANTHER" id="PTHR43775">
    <property type="entry name" value="FATTY ACID SYNTHASE"/>
    <property type="match status" value="1"/>
</dbReference>
<dbReference type="InterPro" id="IPR049391">
    <property type="entry name" value="FAS_pseudo-KR"/>
</dbReference>
<keyword evidence="8" id="KW-0560">Oxidoreductase</keyword>
<keyword evidence="3" id="KW-0444">Lipid biosynthesis</keyword>
<dbReference type="GO" id="GO:0006633">
    <property type="term" value="P:fatty acid biosynthetic process"/>
    <property type="evidence" value="ECO:0007669"/>
    <property type="project" value="UniProtKB-KW"/>
</dbReference>
<dbReference type="InterPro" id="IPR050091">
    <property type="entry name" value="PKS_NRPS_Biosynth_Enz"/>
</dbReference>
<evidence type="ECO:0000256" key="5">
    <source>
        <dbReference type="ARBA" id="ARBA00022679"/>
    </source>
</evidence>
<dbReference type="SUPFAM" id="SSF47336">
    <property type="entry name" value="ACP-like"/>
    <property type="match status" value="1"/>
</dbReference>
<dbReference type="Pfam" id="PF21149">
    <property type="entry name" value="FAS_pseudo-KR"/>
    <property type="match status" value="1"/>
</dbReference>
<dbReference type="Gene3D" id="1.10.1200.10">
    <property type="entry name" value="ACP-like"/>
    <property type="match status" value="1"/>
</dbReference>
<dbReference type="SUPFAM" id="SSF53474">
    <property type="entry name" value="alpha/beta-Hydrolases"/>
    <property type="match status" value="1"/>
</dbReference>
<keyword evidence="14" id="KW-1185">Reference proteome</keyword>
<dbReference type="InterPro" id="IPR029058">
    <property type="entry name" value="AB_hydrolase_fold"/>
</dbReference>
<evidence type="ECO:0000256" key="10">
    <source>
        <dbReference type="ARBA" id="ARBA00023160"/>
    </source>
</evidence>
<dbReference type="Pfam" id="PF00550">
    <property type="entry name" value="PP-binding"/>
    <property type="match status" value="1"/>
</dbReference>
<comment type="caution">
    <text evidence="13">The sequence shown here is derived from an EMBL/GenBank/DDBJ whole genome shotgun (WGS) entry which is preliminary data.</text>
</comment>
<keyword evidence="10" id="KW-0275">Fatty acid biosynthesis</keyword>
<dbReference type="InterPro" id="IPR009081">
    <property type="entry name" value="PP-bd_ACP"/>
</dbReference>
<dbReference type="Proteomes" id="UP000887116">
    <property type="component" value="Unassembled WGS sequence"/>
</dbReference>
<dbReference type="SMART" id="SM00823">
    <property type="entry name" value="PKS_PP"/>
    <property type="match status" value="1"/>
</dbReference>
<keyword evidence="7" id="KW-0521">NADP</keyword>
<dbReference type="InterPro" id="IPR001031">
    <property type="entry name" value="Thioesterase"/>
</dbReference>
<evidence type="ECO:0000256" key="3">
    <source>
        <dbReference type="ARBA" id="ARBA00022516"/>
    </source>
</evidence>
<dbReference type="Gene3D" id="3.40.50.150">
    <property type="entry name" value="Vaccinia Virus protein VP39"/>
    <property type="match status" value="1"/>
</dbReference>
<dbReference type="InterPro" id="IPR036736">
    <property type="entry name" value="ACP-like_sf"/>
</dbReference>
<dbReference type="InterPro" id="IPR013968">
    <property type="entry name" value="PKS_KR"/>
</dbReference>
<keyword evidence="9" id="KW-0443">Lipid metabolism</keyword>
<dbReference type="InterPro" id="IPR029063">
    <property type="entry name" value="SAM-dependent_MTases_sf"/>
</dbReference>
<evidence type="ECO:0000259" key="12">
    <source>
        <dbReference type="PROSITE" id="PS50075"/>
    </source>
</evidence>
<dbReference type="InterPro" id="IPR011032">
    <property type="entry name" value="GroES-like_sf"/>
</dbReference>
<dbReference type="SUPFAM" id="SSF50129">
    <property type="entry name" value="GroES-like"/>
    <property type="match status" value="1"/>
</dbReference>
<dbReference type="Pfam" id="PF00107">
    <property type="entry name" value="ADH_zinc_N"/>
    <property type="match status" value="1"/>
</dbReference>
<dbReference type="SMART" id="SM00829">
    <property type="entry name" value="PKS_ER"/>
    <property type="match status" value="1"/>
</dbReference>
<dbReference type="InterPro" id="IPR020806">
    <property type="entry name" value="PKS_PP-bd"/>
</dbReference>
<keyword evidence="5" id="KW-0808">Transferase</keyword>
<dbReference type="SMART" id="SM00822">
    <property type="entry name" value="PKS_KR"/>
    <property type="match status" value="1"/>
</dbReference>
<feature type="domain" description="Carrier" evidence="12">
    <location>
        <begin position="972"/>
        <end position="1052"/>
    </location>
</feature>
<dbReference type="SUPFAM" id="SSF51735">
    <property type="entry name" value="NAD(P)-binding Rossmann-fold domains"/>
    <property type="match status" value="2"/>
</dbReference>
<organism evidence="13 14">
    <name type="scientific">Trichonephila clavata</name>
    <name type="common">Joro spider</name>
    <name type="synonym">Nephila clavata</name>
    <dbReference type="NCBI Taxonomy" id="2740835"/>
    <lineage>
        <taxon>Eukaryota</taxon>
        <taxon>Metazoa</taxon>
        <taxon>Ecdysozoa</taxon>
        <taxon>Arthropoda</taxon>
        <taxon>Chelicerata</taxon>
        <taxon>Arachnida</taxon>
        <taxon>Araneae</taxon>
        <taxon>Araneomorphae</taxon>
        <taxon>Entelegynae</taxon>
        <taxon>Araneoidea</taxon>
        <taxon>Nephilidae</taxon>
        <taxon>Trichonephila</taxon>
    </lineage>
</organism>
<dbReference type="EC" id="3.1.2.14" evidence="1"/>
<evidence type="ECO:0000256" key="1">
    <source>
        <dbReference type="ARBA" id="ARBA00012480"/>
    </source>
</evidence>
<dbReference type="CDD" id="cd08954">
    <property type="entry name" value="KR_1_FAS_SDR_x"/>
    <property type="match status" value="1"/>
</dbReference>
<dbReference type="PROSITE" id="PS50075">
    <property type="entry name" value="CARRIER"/>
    <property type="match status" value="1"/>
</dbReference>
<dbReference type="InterPro" id="IPR036291">
    <property type="entry name" value="NAD(P)-bd_dom_sf"/>
</dbReference>
<evidence type="ECO:0000256" key="2">
    <source>
        <dbReference type="ARBA" id="ARBA00022450"/>
    </source>
</evidence>